<dbReference type="InterPro" id="IPR014001">
    <property type="entry name" value="Helicase_ATP-bd"/>
</dbReference>
<gene>
    <name evidence="6" type="ORF">DILT_LOCUS5939</name>
</gene>
<organism evidence="6 7">
    <name type="scientific">Dibothriocephalus latus</name>
    <name type="common">Fish tapeworm</name>
    <name type="synonym">Diphyllobothrium latum</name>
    <dbReference type="NCBI Taxonomy" id="60516"/>
    <lineage>
        <taxon>Eukaryota</taxon>
        <taxon>Metazoa</taxon>
        <taxon>Spiralia</taxon>
        <taxon>Lophotrochozoa</taxon>
        <taxon>Platyhelminthes</taxon>
        <taxon>Cestoda</taxon>
        <taxon>Eucestoda</taxon>
        <taxon>Diphyllobothriidea</taxon>
        <taxon>Diphyllobothriidae</taxon>
        <taxon>Dibothriocephalus</taxon>
    </lineage>
</organism>
<dbReference type="EMBL" id="UYRU01048483">
    <property type="protein sequence ID" value="VDN10108.1"/>
    <property type="molecule type" value="Genomic_DNA"/>
</dbReference>
<sequence length="369" mass="42351">MARFFGLPKVHKPGVPLRPIVSLRGTGTFGLSKWLYQRLSFLTKDSLWTVKSSEKFLTRIQCLDVETDEVMMPFDVISLFTSIPPLWPSTLSTVFVKKYDETEQKLKREHTIELLELCLKTFFTFDVQVYEQRRQHQWAPLYWQTECLNRTAEHRQSNFIYSLPTSGGKTLVAEMLMLAELLLAHKNVLFIFPFVSIVLEKKRSQKPSVYLATIEKAHSIVNSLIDLHRLDEIGLVIVDELHMLGEGGSRGATLEILLTKVKVVAPKTRIIGMSATLSNLSELTAFLDAQVYTNDFRPVDLFEYVKVEDHIFRVLPADQTVSTHAESDDDLPEGILHERVVNFKVSFLSFPLFLTIFIDHGRRHSGDYF</sequence>
<dbReference type="Pfam" id="PF00270">
    <property type="entry name" value="DEAD"/>
    <property type="match status" value="1"/>
</dbReference>
<dbReference type="SUPFAM" id="SSF52540">
    <property type="entry name" value="P-loop containing nucleoside triphosphate hydrolases"/>
    <property type="match status" value="1"/>
</dbReference>
<dbReference type="PANTHER" id="PTHR47961">
    <property type="entry name" value="DNA POLYMERASE THETA, PUTATIVE (AFU_ORTHOLOGUE AFUA_1G05260)-RELATED"/>
    <property type="match status" value="1"/>
</dbReference>
<keyword evidence="2" id="KW-0378">Hydrolase</keyword>
<dbReference type="SMART" id="SM00487">
    <property type="entry name" value="DEXDc"/>
    <property type="match status" value="1"/>
</dbReference>
<dbReference type="Proteomes" id="UP000281553">
    <property type="component" value="Unassembled WGS sequence"/>
</dbReference>
<evidence type="ECO:0000256" key="3">
    <source>
        <dbReference type="ARBA" id="ARBA00022806"/>
    </source>
</evidence>
<evidence type="ECO:0000259" key="5">
    <source>
        <dbReference type="PROSITE" id="PS51192"/>
    </source>
</evidence>
<evidence type="ECO:0000256" key="4">
    <source>
        <dbReference type="ARBA" id="ARBA00022840"/>
    </source>
</evidence>
<dbReference type="PANTHER" id="PTHR47961:SF12">
    <property type="entry name" value="HELICASE POLQ-LIKE"/>
    <property type="match status" value="1"/>
</dbReference>
<evidence type="ECO:0000256" key="1">
    <source>
        <dbReference type="ARBA" id="ARBA00022741"/>
    </source>
</evidence>
<keyword evidence="7" id="KW-1185">Reference proteome</keyword>
<reference evidence="6 7" key="1">
    <citation type="submission" date="2018-11" db="EMBL/GenBank/DDBJ databases">
        <authorList>
            <consortium name="Pathogen Informatics"/>
        </authorList>
    </citation>
    <scope>NUCLEOTIDE SEQUENCE [LARGE SCALE GENOMIC DNA]</scope>
</reference>
<name>A0A3P7LJK5_DIBLA</name>
<protein>
    <recommendedName>
        <fullName evidence="5">Helicase ATP-binding domain-containing protein</fullName>
    </recommendedName>
</protein>
<evidence type="ECO:0000313" key="6">
    <source>
        <dbReference type="EMBL" id="VDN10108.1"/>
    </source>
</evidence>
<dbReference type="Gene3D" id="3.40.50.300">
    <property type="entry name" value="P-loop containing nucleotide triphosphate hydrolases"/>
    <property type="match status" value="3"/>
</dbReference>
<keyword evidence="1" id="KW-0547">Nucleotide-binding</keyword>
<dbReference type="OrthoDB" id="2320933at2759"/>
<dbReference type="AlphaFoldDB" id="A0A3P7LJK5"/>
<dbReference type="GO" id="GO:0004386">
    <property type="term" value="F:helicase activity"/>
    <property type="evidence" value="ECO:0007669"/>
    <property type="project" value="UniProtKB-KW"/>
</dbReference>
<dbReference type="GO" id="GO:0005524">
    <property type="term" value="F:ATP binding"/>
    <property type="evidence" value="ECO:0007669"/>
    <property type="project" value="UniProtKB-KW"/>
</dbReference>
<dbReference type="InterPro" id="IPR027417">
    <property type="entry name" value="P-loop_NTPase"/>
</dbReference>
<evidence type="ECO:0000313" key="7">
    <source>
        <dbReference type="Proteomes" id="UP000281553"/>
    </source>
</evidence>
<keyword evidence="4" id="KW-0067">ATP-binding</keyword>
<proteinExistence type="predicted"/>
<dbReference type="GO" id="GO:0016787">
    <property type="term" value="F:hydrolase activity"/>
    <property type="evidence" value="ECO:0007669"/>
    <property type="project" value="UniProtKB-KW"/>
</dbReference>
<dbReference type="InterPro" id="IPR050474">
    <property type="entry name" value="Hel308_SKI2-like"/>
</dbReference>
<keyword evidence="3" id="KW-0347">Helicase</keyword>
<feature type="domain" description="Helicase ATP-binding" evidence="5">
    <location>
        <begin position="150"/>
        <end position="295"/>
    </location>
</feature>
<evidence type="ECO:0000256" key="2">
    <source>
        <dbReference type="ARBA" id="ARBA00022801"/>
    </source>
</evidence>
<dbReference type="PROSITE" id="PS51192">
    <property type="entry name" value="HELICASE_ATP_BIND_1"/>
    <property type="match status" value="1"/>
</dbReference>
<accession>A0A3P7LJK5</accession>
<dbReference type="GO" id="GO:0003676">
    <property type="term" value="F:nucleic acid binding"/>
    <property type="evidence" value="ECO:0007669"/>
    <property type="project" value="InterPro"/>
</dbReference>
<dbReference type="InterPro" id="IPR011545">
    <property type="entry name" value="DEAD/DEAH_box_helicase_dom"/>
</dbReference>